<keyword evidence="3" id="KW-1185">Reference proteome</keyword>
<sequence length="163" mass="17738">MASKFVCVLACALGVVSLVHYQNFVLFLALAQELRCYDCDPRNYASDCVNPIENSVPTAICNPDNGTSICLSAYLTYSGQLNNETGIHRGCANLRQGVADFFEWYREENNSQNLTVTSCVSCNSTRCNTIMLNSDGSSGTNSVSSMVFVLIINAAFVVLVNSF</sequence>
<gene>
    <name evidence="2" type="ORF">NQ317_006607</name>
</gene>
<organism evidence="2 3">
    <name type="scientific">Molorchus minor</name>
    <dbReference type="NCBI Taxonomy" id="1323400"/>
    <lineage>
        <taxon>Eukaryota</taxon>
        <taxon>Metazoa</taxon>
        <taxon>Ecdysozoa</taxon>
        <taxon>Arthropoda</taxon>
        <taxon>Hexapoda</taxon>
        <taxon>Insecta</taxon>
        <taxon>Pterygota</taxon>
        <taxon>Neoptera</taxon>
        <taxon>Endopterygota</taxon>
        <taxon>Coleoptera</taxon>
        <taxon>Polyphaga</taxon>
        <taxon>Cucujiformia</taxon>
        <taxon>Chrysomeloidea</taxon>
        <taxon>Cerambycidae</taxon>
        <taxon>Lamiinae</taxon>
        <taxon>Monochamini</taxon>
        <taxon>Molorchus</taxon>
    </lineage>
</organism>
<accession>A0ABQ9K0A9</accession>
<evidence type="ECO:0000313" key="3">
    <source>
        <dbReference type="Proteomes" id="UP001162164"/>
    </source>
</evidence>
<reference evidence="2" key="1">
    <citation type="journal article" date="2023" name="Insect Mol. Biol.">
        <title>Genome sequencing provides insights into the evolution of gene families encoding plant cell wall-degrading enzymes in longhorned beetles.</title>
        <authorList>
            <person name="Shin N.R."/>
            <person name="Okamura Y."/>
            <person name="Kirsch R."/>
            <person name="Pauchet Y."/>
        </authorList>
    </citation>
    <scope>NUCLEOTIDE SEQUENCE</scope>
    <source>
        <strain evidence="2">MMC_N1</strain>
    </source>
</reference>
<name>A0ABQ9K0A9_9CUCU</name>
<evidence type="ECO:0000256" key="1">
    <source>
        <dbReference type="SAM" id="Phobius"/>
    </source>
</evidence>
<dbReference type="EMBL" id="JAPWTJ010000070">
    <property type="protein sequence ID" value="KAJ8983562.1"/>
    <property type="molecule type" value="Genomic_DNA"/>
</dbReference>
<evidence type="ECO:0000313" key="2">
    <source>
        <dbReference type="EMBL" id="KAJ8983562.1"/>
    </source>
</evidence>
<feature type="transmembrane region" description="Helical" evidence="1">
    <location>
        <begin position="143"/>
        <end position="160"/>
    </location>
</feature>
<keyword evidence="1" id="KW-0812">Transmembrane</keyword>
<keyword evidence="1" id="KW-0472">Membrane</keyword>
<comment type="caution">
    <text evidence="2">The sequence shown here is derived from an EMBL/GenBank/DDBJ whole genome shotgun (WGS) entry which is preliminary data.</text>
</comment>
<dbReference type="Proteomes" id="UP001162164">
    <property type="component" value="Unassembled WGS sequence"/>
</dbReference>
<keyword evidence="1" id="KW-1133">Transmembrane helix</keyword>
<protein>
    <submittedName>
        <fullName evidence="2">Uncharacterized protein</fullName>
    </submittedName>
</protein>
<proteinExistence type="predicted"/>